<evidence type="ECO:0000313" key="2">
    <source>
        <dbReference type="EMBL" id="KAF5541921.1"/>
    </source>
</evidence>
<keyword evidence="1" id="KW-0732">Signal</keyword>
<dbReference type="EMBL" id="JAAOAO010000434">
    <property type="protein sequence ID" value="KAF5541921.1"/>
    <property type="molecule type" value="Genomic_DNA"/>
</dbReference>
<accession>A0A8H5IWC9</accession>
<sequence length="166" mass="18165">MKFLTLISAFATASLVSADQRAQFGAPNGSPNHLSARGSTCPRPMCKTPASQGPNDPPACGDSYAACKFDQFPCDDHMTPKVTDTHWCHCILADDQAMTAWCQERGFKRGNNPWTHHYAVQCYGAASDKVCNDFCQFEELGNGRINKANPKGPCACDKPWPRADFC</sequence>
<feature type="signal peptide" evidence="1">
    <location>
        <begin position="1"/>
        <end position="18"/>
    </location>
</feature>
<name>A0A8H5IWC9_9HYPO</name>
<comment type="caution">
    <text evidence="2">The sequence shown here is derived from an EMBL/GenBank/DDBJ whole genome shotgun (WGS) entry which is preliminary data.</text>
</comment>
<protein>
    <recommendedName>
        <fullName evidence="4">Extracellular membrane protein CFEM domain-containing protein</fullName>
    </recommendedName>
</protein>
<organism evidence="2 3">
    <name type="scientific">Fusarium napiforme</name>
    <dbReference type="NCBI Taxonomy" id="42672"/>
    <lineage>
        <taxon>Eukaryota</taxon>
        <taxon>Fungi</taxon>
        <taxon>Dikarya</taxon>
        <taxon>Ascomycota</taxon>
        <taxon>Pezizomycotina</taxon>
        <taxon>Sordariomycetes</taxon>
        <taxon>Hypocreomycetidae</taxon>
        <taxon>Hypocreales</taxon>
        <taxon>Nectriaceae</taxon>
        <taxon>Fusarium</taxon>
        <taxon>Fusarium fujikuroi species complex</taxon>
    </lineage>
</organism>
<evidence type="ECO:0000256" key="1">
    <source>
        <dbReference type="SAM" id="SignalP"/>
    </source>
</evidence>
<keyword evidence="3" id="KW-1185">Reference proteome</keyword>
<evidence type="ECO:0008006" key="4">
    <source>
        <dbReference type="Google" id="ProtNLM"/>
    </source>
</evidence>
<feature type="chain" id="PRO_5034395939" description="Extracellular membrane protein CFEM domain-containing protein" evidence="1">
    <location>
        <begin position="19"/>
        <end position="166"/>
    </location>
</feature>
<dbReference type="Proteomes" id="UP000574317">
    <property type="component" value="Unassembled WGS sequence"/>
</dbReference>
<proteinExistence type="predicted"/>
<reference evidence="2 3" key="1">
    <citation type="submission" date="2020-05" db="EMBL/GenBank/DDBJ databases">
        <title>Identification and distribution of gene clusters putatively required for synthesis of sphingolipid metabolism inhibitors in phylogenetically diverse species of the filamentous fungus Fusarium.</title>
        <authorList>
            <person name="Kim H.-S."/>
            <person name="Busman M."/>
            <person name="Brown D.W."/>
            <person name="Divon H."/>
            <person name="Uhlig S."/>
            <person name="Proctor R.H."/>
        </authorList>
    </citation>
    <scope>NUCLEOTIDE SEQUENCE [LARGE SCALE GENOMIC DNA]</scope>
    <source>
        <strain evidence="2 3">NRRL 25196</strain>
    </source>
</reference>
<gene>
    <name evidence="2" type="ORF">FNAPI_10089</name>
</gene>
<evidence type="ECO:0000313" key="3">
    <source>
        <dbReference type="Proteomes" id="UP000574317"/>
    </source>
</evidence>
<dbReference type="AlphaFoldDB" id="A0A8H5IWC9"/>